<dbReference type="OrthoDB" id="1150802at2"/>
<keyword evidence="1" id="KW-0812">Transmembrane</keyword>
<dbReference type="InterPro" id="IPR010980">
    <property type="entry name" value="Cyt_c/b562"/>
</dbReference>
<keyword evidence="1" id="KW-1133">Transmembrane helix</keyword>
<dbReference type="AlphaFoldDB" id="D5CT23"/>
<evidence type="ECO:0000313" key="3">
    <source>
        <dbReference type="Proteomes" id="UP000001625"/>
    </source>
</evidence>
<dbReference type="eggNOG" id="ENOG503370H">
    <property type="taxonomic scope" value="Bacteria"/>
</dbReference>
<dbReference type="Proteomes" id="UP000001625">
    <property type="component" value="Chromosome"/>
</dbReference>
<accession>D5CT23</accession>
<dbReference type="GO" id="GO:0022900">
    <property type="term" value="P:electron transport chain"/>
    <property type="evidence" value="ECO:0007669"/>
    <property type="project" value="InterPro"/>
</dbReference>
<proteinExistence type="predicted"/>
<dbReference type="STRING" id="580332.Slit_1880"/>
<evidence type="ECO:0008006" key="4">
    <source>
        <dbReference type="Google" id="ProtNLM"/>
    </source>
</evidence>
<dbReference type="HOGENOM" id="CLU_115809_1_0_4"/>
<dbReference type="GO" id="GO:0009055">
    <property type="term" value="F:electron transfer activity"/>
    <property type="evidence" value="ECO:0007669"/>
    <property type="project" value="InterPro"/>
</dbReference>
<keyword evidence="3" id="KW-1185">Reference proteome</keyword>
<sequence precursor="true">MLKNRLALLAIVLWVVTIAVFAWFFVRGNTEAGTDGRNTVVLAASERNLILGEMRALLAASQQVVQGIQQGDMKRVAESARAVGMASAVDVNPALMAKLPVAFKSLGMSVHRDMDDLAQAADKGKSSAELLGMLSNTMSKCVGCHSGWQLKAVQ</sequence>
<evidence type="ECO:0000256" key="1">
    <source>
        <dbReference type="SAM" id="Phobius"/>
    </source>
</evidence>
<dbReference type="RefSeq" id="WP_013030007.1">
    <property type="nucleotide sequence ID" value="NC_013959.1"/>
</dbReference>
<dbReference type="SUPFAM" id="SSF47175">
    <property type="entry name" value="Cytochromes"/>
    <property type="match status" value="1"/>
</dbReference>
<feature type="transmembrane region" description="Helical" evidence="1">
    <location>
        <begin position="6"/>
        <end position="26"/>
    </location>
</feature>
<name>D5CT23_SIDLE</name>
<keyword evidence="1" id="KW-0472">Membrane</keyword>
<dbReference type="GO" id="GO:0020037">
    <property type="term" value="F:heme binding"/>
    <property type="evidence" value="ECO:0007669"/>
    <property type="project" value="InterPro"/>
</dbReference>
<organism evidence="2 3">
    <name type="scientific">Sideroxydans lithotrophicus (strain ES-1)</name>
    <dbReference type="NCBI Taxonomy" id="580332"/>
    <lineage>
        <taxon>Bacteria</taxon>
        <taxon>Pseudomonadati</taxon>
        <taxon>Pseudomonadota</taxon>
        <taxon>Betaproteobacteria</taxon>
        <taxon>Nitrosomonadales</taxon>
        <taxon>Gallionellaceae</taxon>
        <taxon>Sideroxydans</taxon>
    </lineage>
</organism>
<evidence type="ECO:0000313" key="2">
    <source>
        <dbReference type="EMBL" id="ADE12109.1"/>
    </source>
</evidence>
<dbReference type="KEGG" id="slt:Slit_1880"/>
<protein>
    <recommendedName>
        <fullName evidence="4">Cytochrome c class II</fullName>
    </recommendedName>
</protein>
<reference evidence="2 3" key="1">
    <citation type="submission" date="2010-03" db="EMBL/GenBank/DDBJ databases">
        <title>Complete sequence of Sideroxydans lithotrophicus ES-1.</title>
        <authorList>
            <consortium name="US DOE Joint Genome Institute"/>
            <person name="Lucas S."/>
            <person name="Copeland A."/>
            <person name="Lapidus A."/>
            <person name="Cheng J.-F."/>
            <person name="Bruce D."/>
            <person name="Goodwin L."/>
            <person name="Pitluck S."/>
            <person name="Munk A.C."/>
            <person name="Detter J.C."/>
            <person name="Han C."/>
            <person name="Tapia R."/>
            <person name="Larimer F."/>
            <person name="Land M."/>
            <person name="Hauser L."/>
            <person name="Kyrpides N."/>
            <person name="Ivanova N."/>
            <person name="Emerson D."/>
            <person name="Woyke T."/>
        </authorList>
    </citation>
    <scope>NUCLEOTIDE SEQUENCE [LARGE SCALE GENOMIC DNA]</scope>
    <source>
        <strain evidence="2 3">ES-1</strain>
    </source>
</reference>
<gene>
    <name evidence="2" type="ordered locus">Slit_1880</name>
</gene>
<dbReference type="GO" id="GO:0005506">
    <property type="term" value="F:iron ion binding"/>
    <property type="evidence" value="ECO:0007669"/>
    <property type="project" value="InterPro"/>
</dbReference>
<dbReference type="EMBL" id="CP001965">
    <property type="protein sequence ID" value="ADE12109.1"/>
    <property type="molecule type" value="Genomic_DNA"/>
</dbReference>